<evidence type="ECO:0000256" key="3">
    <source>
        <dbReference type="ARBA" id="ARBA00023274"/>
    </source>
</evidence>
<name>A0A1F8APF5_9BACT</name>
<dbReference type="Proteomes" id="UP000178603">
    <property type="component" value="Unassembled WGS sequence"/>
</dbReference>
<feature type="domain" description="Large ribosomal subunit protein uL6 alpha-beta" evidence="7">
    <location>
        <begin position="11"/>
        <end position="82"/>
    </location>
</feature>
<protein>
    <recommendedName>
        <fullName evidence="4">Large ribosomal subunit protein uL6</fullName>
    </recommendedName>
</protein>
<dbReference type="EMBL" id="MGGW01000021">
    <property type="protein sequence ID" value="OGM53664.1"/>
    <property type="molecule type" value="Genomic_DNA"/>
</dbReference>
<dbReference type="NCBIfam" id="TIGR03654">
    <property type="entry name" value="L6_bact"/>
    <property type="match status" value="1"/>
</dbReference>
<evidence type="ECO:0000313" key="9">
    <source>
        <dbReference type="Proteomes" id="UP000178603"/>
    </source>
</evidence>
<keyword evidence="4 6" id="KW-0699">rRNA-binding</keyword>
<dbReference type="PANTHER" id="PTHR11655:SF14">
    <property type="entry name" value="LARGE RIBOSOMAL SUBUNIT PROTEIN UL6M"/>
    <property type="match status" value="1"/>
</dbReference>
<evidence type="ECO:0000256" key="2">
    <source>
        <dbReference type="ARBA" id="ARBA00022980"/>
    </source>
</evidence>
<dbReference type="PRINTS" id="PR00059">
    <property type="entry name" value="RIBOSOMALL6"/>
</dbReference>
<dbReference type="GO" id="GO:0022625">
    <property type="term" value="C:cytosolic large ribosomal subunit"/>
    <property type="evidence" value="ECO:0007669"/>
    <property type="project" value="UniProtKB-UniRule"/>
</dbReference>
<dbReference type="InterPro" id="IPR019906">
    <property type="entry name" value="Ribosomal_uL6_bac-type"/>
</dbReference>
<organism evidence="8 9">
    <name type="scientific">Candidatus Woesebacteria bacterium RIFCSPHIGHO2_12_FULL_41_24</name>
    <dbReference type="NCBI Taxonomy" id="1802510"/>
    <lineage>
        <taxon>Bacteria</taxon>
        <taxon>Candidatus Woeseibacteriota</taxon>
    </lineage>
</organism>
<dbReference type="GO" id="GO:0003735">
    <property type="term" value="F:structural constituent of ribosome"/>
    <property type="evidence" value="ECO:0007669"/>
    <property type="project" value="UniProtKB-UniRule"/>
</dbReference>
<dbReference type="PANTHER" id="PTHR11655">
    <property type="entry name" value="60S/50S RIBOSOMAL PROTEIN L6/L9"/>
    <property type="match status" value="1"/>
</dbReference>
<dbReference type="InterPro" id="IPR002358">
    <property type="entry name" value="Ribosomal_uL6_CS"/>
</dbReference>
<evidence type="ECO:0000259" key="7">
    <source>
        <dbReference type="Pfam" id="PF00347"/>
    </source>
</evidence>
<evidence type="ECO:0000256" key="5">
    <source>
        <dbReference type="RuleBase" id="RU003869"/>
    </source>
</evidence>
<evidence type="ECO:0000313" key="8">
    <source>
        <dbReference type="EMBL" id="OGM53664.1"/>
    </source>
</evidence>
<accession>A0A1F8APF5</accession>
<comment type="similarity">
    <text evidence="1 4 5">Belongs to the universal ribosomal protein uL6 family.</text>
</comment>
<comment type="subunit">
    <text evidence="4">Part of the 50S ribosomal subunit.</text>
</comment>
<reference evidence="8 9" key="1">
    <citation type="journal article" date="2016" name="Nat. Commun.">
        <title>Thousands of microbial genomes shed light on interconnected biogeochemical processes in an aquifer system.</title>
        <authorList>
            <person name="Anantharaman K."/>
            <person name="Brown C.T."/>
            <person name="Hug L.A."/>
            <person name="Sharon I."/>
            <person name="Castelle C.J."/>
            <person name="Probst A.J."/>
            <person name="Thomas B.C."/>
            <person name="Singh A."/>
            <person name="Wilkins M.J."/>
            <person name="Karaoz U."/>
            <person name="Brodie E.L."/>
            <person name="Williams K.H."/>
            <person name="Hubbard S.S."/>
            <person name="Banfield J.F."/>
        </authorList>
    </citation>
    <scope>NUCLEOTIDE SEQUENCE [LARGE SCALE GENOMIC DNA]</scope>
</reference>
<gene>
    <name evidence="4" type="primary">rplF</name>
    <name evidence="8" type="ORF">A3E44_02170</name>
</gene>
<dbReference type="PIRSF" id="PIRSF002162">
    <property type="entry name" value="Ribosomal_L6"/>
    <property type="match status" value="1"/>
</dbReference>
<feature type="domain" description="Large ribosomal subunit protein uL6 alpha-beta" evidence="7">
    <location>
        <begin position="90"/>
        <end position="163"/>
    </location>
</feature>
<sequence length="182" mass="19777">MARFGKLPVNIPKEVKIEVTGGVMKIEGPKGALERKLPDRVSVKQEGTVLFVLSRGRDKQSLANQGTTRSHIMNMITGVTQGWKKTLELVGSGYRAEVQGKDLILTVGYSHPVKVSAPGTVSFSVEKNVINVEGIDLEVVCQLAANVRRVREPEPYKGKGIKYIDEIVRRKAGKAAAKAVVA</sequence>
<dbReference type="AlphaFoldDB" id="A0A1F8APF5"/>
<dbReference type="FunFam" id="3.90.930.12:FF:000001">
    <property type="entry name" value="50S ribosomal protein L6"/>
    <property type="match status" value="1"/>
</dbReference>
<keyword evidence="2 4" id="KW-0689">Ribosomal protein</keyword>
<dbReference type="GO" id="GO:0019843">
    <property type="term" value="F:rRNA binding"/>
    <property type="evidence" value="ECO:0007669"/>
    <property type="project" value="UniProtKB-UniRule"/>
</dbReference>
<dbReference type="InterPro" id="IPR020040">
    <property type="entry name" value="Ribosomal_uL6_a/b-dom"/>
</dbReference>
<keyword evidence="3 4" id="KW-0687">Ribonucleoprotein</keyword>
<comment type="function">
    <text evidence="4 6">This protein binds to the 23S rRNA, and is important in its secondary structure. It is located near the subunit interface in the base of the L7/L12 stalk, and near the tRNA binding site of the peptidyltransferase center.</text>
</comment>
<evidence type="ECO:0000256" key="6">
    <source>
        <dbReference type="RuleBase" id="RU003870"/>
    </source>
</evidence>
<dbReference type="Gene3D" id="3.90.930.12">
    <property type="entry name" value="Ribosomal protein L6, alpha-beta domain"/>
    <property type="match status" value="2"/>
</dbReference>
<dbReference type="GO" id="GO:0002181">
    <property type="term" value="P:cytoplasmic translation"/>
    <property type="evidence" value="ECO:0007669"/>
    <property type="project" value="TreeGrafter"/>
</dbReference>
<dbReference type="SUPFAM" id="SSF56053">
    <property type="entry name" value="Ribosomal protein L6"/>
    <property type="match status" value="2"/>
</dbReference>
<dbReference type="PROSITE" id="PS00525">
    <property type="entry name" value="RIBOSOMAL_L6_1"/>
    <property type="match status" value="1"/>
</dbReference>
<proteinExistence type="inferred from homology"/>
<dbReference type="InterPro" id="IPR000702">
    <property type="entry name" value="Ribosomal_uL6-like"/>
</dbReference>
<dbReference type="HAMAP" id="MF_01365_B">
    <property type="entry name" value="Ribosomal_uL6_B"/>
    <property type="match status" value="1"/>
</dbReference>
<dbReference type="Pfam" id="PF00347">
    <property type="entry name" value="Ribosomal_L6"/>
    <property type="match status" value="2"/>
</dbReference>
<evidence type="ECO:0000256" key="1">
    <source>
        <dbReference type="ARBA" id="ARBA00009356"/>
    </source>
</evidence>
<keyword evidence="4 6" id="KW-0694">RNA-binding</keyword>
<evidence type="ECO:0000256" key="4">
    <source>
        <dbReference type="HAMAP-Rule" id="MF_01365"/>
    </source>
</evidence>
<comment type="caution">
    <text evidence="8">The sequence shown here is derived from an EMBL/GenBank/DDBJ whole genome shotgun (WGS) entry which is preliminary data.</text>
</comment>
<dbReference type="InterPro" id="IPR036789">
    <property type="entry name" value="Ribosomal_uL6-like_a/b-dom_sf"/>
</dbReference>